<evidence type="ECO:0000313" key="2">
    <source>
        <dbReference type="EMBL" id="KAK3294073.1"/>
    </source>
</evidence>
<reference evidence="2" key="2">
    <citation type="submission" date="2023-06" db="EMBL/GenBank/DDBJ databases">
        <authorList>
            <consortium name="Lawrence Berkeley National Laboratory"/>
            <person name="Haridas S."/>
            <person name="Hensen N."/>
            <person name="Bonometti L."/>
            <person name="Westerberg I."/>
            <person name="Brannstrom I.O."/>
            <person name="Guillou S."/>
            <person name="Cros-Aarteil S."/>
            <person name="Calhoun S."/>
            <person name="Kuo A."/>
            <person name="Mondo S."/>
            <person name="Pangilinan J."/>
            <person name="Riley R."/>
            <person name="Labutti K."/>
            <person name="Andreopoulos B."/>
            <person name="Lipzen A."/>
            <person name="Chen C."/>
            <person name="Yanf M."/>
            <person name="Daum C."/>
            <person name="Ng V."/>
            <person name="Clum A."/>
            <person name="Steindorff A."/>
            <person name="Ohm R."/>
            <person name="Martin F."/>
            <person name="Silar P."/>
            <person name="Natvig D."/>
            <person name="Lalanne C."/>
            <person name="Gautier V."/>
            <person name="Ament-Velasquez S.L."/>
            <person name="Kruys A."/>
            <person name="Hutchinson M.I."/>
            <person name="Powell A.J."/>
            <person name="Barry K."/>
            <person name="Miller A.N."/>
            <person name="Grigoriev I.V."/>
            <person name="Debuchy R."/>
            <person name="Gladieux P."/>
            <person name="Thoren M.H."/>
            <person name="Johannesson H."/>
        </authorList>
    </citation>
    <scope>NUCLEOTIDE SEQUENCE</scope>
    <source>
        <strain evidence="2">CBS 168.71</strain>
    </source>
</reference>
<protein>
    <submittedName>
        <fullName evidence="2">Uncharacterized protein</fullName>
    </submittedName>
</protein>
<proteinExistence type="predicted"/>
<dbReference type="AlphaFoldDB" id="A0AAE0HCM1"/>
<evidence type="ECO:0000313" key="3">
    <source>
        <dbReference type="Proteomes" id="UP001278766"/>
    </source>
</evidence>
<organism evidence="2 3">
    <name type="scientific">Chaetomium fimeti</name>
    <dbReference type="NCBI Taxonomy" id="1854472"/>
    <lineage>
        <taxon>Eukaryota</taxon>
        <taxon>Fungi</taxon>
        <taxon>Dikarya</taxon>
        <taxon>Ascomycota</taxon>
        <taxon>Pezizomycotina</taxon>
        <taxon>Sordariomycetes</taxon>
        <taxon>Sordariomycetidae</taxon>
        <taxon>Sordariales</taxon>
        <taxon>Chaetomiaceae</taxon>
        <taxon>Chaetomium</taxon>
    </lineage>
</organism>
<dbReference type="RefSeq" id="XP_062657587.1">
    <property type="nucleotide sequence ID" value="XM_062798897.1"/>
</dbReference>
<keyword evidence="3" id="KW-1185">Reference proteome</keyword>
<accession>A0AAE0HCM1</accession>
<dbReference type="Proteomes" id="UP001278766">
    <property type="component" value="Unassembled WGS sequence"/>
</dbReference>
<dbReference type="GeneID" id="87835845"/>
<sequence>MARRFFAALALAHSATALLEGFVDVLVQVDEVRVPADLFAGVLQAAGSDDGYEACETANAAIGYCYEGGYLERTVPVAVGNSCLCCDGPTGISAAYSSCATYASNEAPDATSVYRAVSQIYSICANSVDCGATATSRRAPTRTASGGGGSSITLPPVCSSMLDIYSSCSEKLDVQTAGPRDAAECFCPESAGTVNTVFQDYASSCAPFVRSSFPGDYSSKSNPAIFLRVCLEEYGFLLST</sequence>
<feature type="chain" id="PRO_5041909964" evidence="1">
    <location>
        <begin position="18"/>
        <end position="240"/>
    </location>
</feature>
<keyword evidence="1" id="KW-0732">Signal</keyword>
<comment type="caution">
    <text evidence="2">The sequence shown here is derived from an EMBL/GenBank/DDBJ whole genome shotgun (WGS) entry which is preliminary data.</text>
</comment>
<dbReference type="EMBL" id="JAUEPN010000005">
    <property type="protein sequence ID" value="KAK3294073.1"/>
    <property type="molecule type" value="Genomic_DNA"/>
</dbReference>
<evidence type="ECO:0000256" key="1">
    <source>
        <dbReference type="SAM" id="SignalP"/>
    </source>
</evidence>
<reference evidence="2" key="1">
    <citation type="journal article" date="2023" name="Mol. Phylogenet. Evol.">
        <title>Genome-scale phylogeny and comparative genomics of the fungal order Sordariales.</title>
        <authorList>
            <person name="Hensen N."/>
            <person name="Bonometti L."/>
            <person name="Westerberg I."/>
            <person name="Brannstrom I.O."/>
            <person name="Guillou S."/>
            <person name="Cros-Aarteil S."/>
            <person name="Calhoun S."/>
            <person name="Haridas S."/>
            <person name="Kuo A."/>
            <person name="Mondo S."/>
            <person name="Pangilinan J."/>
            <person name="Riley R."/>
            <person name="LaButti K."/>
            <person name="Andreopoulos B."/>
            <person name="Lipzen A."/>
            <person name="Chen C."/>
            <person name="Yan M."/>
            <person name="Daum C."/>
            <person name="Ng V."/>
            <person name="Clum A."/>
            <person name="Steindorff A."/>
            <person name="Ohm R.A."/>
            <person name="Martin F."/>
            <person name="Silar P."/>
            <person name="Natvig D.O."/>
            <person name="Lalanne C."/>
            <person name="Gautier V."/>
            <person name="Ament-Velasquez S.L."/>
            <person name="Kruys A."/>
            <person name="Hutchinson M.I."/>
            <person name="Powell A.J."/>
            <person name="Barry K."/>
            <person name="Miller A.N."/>
            <person name="Grigoriev I.V."/>
            <person name="Debuchy R."/>
            <person name="Gladieux P."/>
            <person name="Hiltunen Thoren M."/>
            <person name="Johannesson H."/>
        </authorList>
    </citation>
    <scope>NUCLEOTIDE SEQUENCE</scope>
    <source>
        <strain evidence="2">CBS 168.71</strain>
    </source>
</reference>
<feature type="signal peptide" evidence="1">
    <location>
        <begin position="1"/>
        <end position="17"/>
    </location>
</feature>
<gene>
    <name evidence="2" type="ORF">B0H64DRAFT_179864</name>
</gene>
<name>A0AAE0HCM1_9PEZI</name>